<reference evidence="2" key="1">
    <citation type="submission" date="2022-06" db="EMBL/GenBank/DDBJ databases">
        <authorList>
            <person name="Berger JAMES D."/>
            <person name="Berger JAMES D."/>
        </authorList>
    </citation>
    <scope>NUCLEOTIDE SEQUENCE [LARGE SCALE GENOMIC DNA]</scope>
</reference>
<evidence type="ECO:0000313" key="2">
    <source>
        <dbReference type="Proteomes" id="UP000050795"/>
    </source>
</evidence>
<keyword evidence="1" id="KW-0472">Membrane</keyword>
<keyword evidence="1" id="KW-0812">Transmembrane</keyword>
<evidence type="ECO:0008006" key="4">
    <source>
        <dbReference type="Google" id="ProtNLM"/>
    </source>
</evidence>
<sequence>MIIEMRRLSVGLSCLAVGLSIAALITSSWDCGNLFSSCQRTSYKDTAAAVAGLIILGIVCLLIIIILDSVAFCSEVFASRAAYTTIRFIILYLGSAALLIGVLRLLGLY</sequence>
<protein>
    <recommendedName>
        <fullName evidence="4">Transmembrane protein</fullName>
    </recommendedName>
</protein>
<evidence type="ECO:0000313" key="3">
    <source>
        <dbReference type="WBParaSite" id="TREG1_23690.1"/>
    </source>
</evidence>
<keyword evidence="1" id="KW-1133">Transmembrane helix</keyword>
<dbReference type="Proteomes" id="UP000050795">
    <property type="component" value="Unassembled WGS sequence"/>
</dbReference>
<feature type="transmembrane region" description="Helical" evidence="1">
    <location>
        <begin position="47"/>
        <end position="67"/>
    </location>
</feature>
<dbReference type="AlphaFoldDB" id="A0AA85JLT6"/>
<keyword evidence="2" id="KW-1185">Reference proteome</keyword>
<organism evidence="2 3">
    <name type="scientific">Trichobilharzia regenti</name>
    <name type="common">Nasal bird schistosome</name>
    <dbReference type="NCBI Taxonomy" id="157069"/>
    <lineage>
        <taxon>Eukaryota</taxon>
        <taxon>Metazoa</taxon>
        <taxon>Spiralia</taxon>
        <taxon>Lophotrochozoa</taxon>
        <taxon>Platyhelminthes</taxon>
        <taxon>Trematoda</taxon>
        <taxon>Digenea</taxon>
        <taxon>Strigeidida</taxon>
        <taxon>Schistosomatoidea</taxon>
        <taxon>Schistosomatidae</taxon>
        <taxon>Trichobilharzia</taxon>
    </lineage>
</organism>
<accession>A0AA85JLT6</accession>
<feature type="transmembrane region" description="Helical" evidence="1">
    <location>
        <begin position="88"/>
        <end position="107"/>
    </location>
</feature>
<evidence type="ECO:0000256" key="1">
    <source>
        <dbReference type="SAM" id="Phobius"/>
    </source>
</evidence>
<dbReference type="WBParaSite" id="TREG1_23690.1">
    <property type="protein sequence ID" value="TREG1_23690.1"/>
    <property type="gene ID" value="TREG1_23690"/>
</dbReference>
<proteinExistence type="predicted"/>
<name>A0AA85JLT6_TRIRE</name>
<reference evidence="3" key="2">
    <citation type="submission" date="2023-11" db="UniProtKB">
        <authorList>
            <consortium name="WormBaseParasite"/>
        </authorList>
    </citation>
    <scope>IDENTIFICATION</scope>
</reference>